<dbReference type="AlphaFoldDB" id="A0A2I3HD47"/>
<sequence>SIVCVMGAVGAVWTAPLPLPWAPAPSIHLREEGAAFEFCSLCSEAPQRQVEELGSQGPPPEYSFWGGGRDGGLLTRGLMRGCPFLGSSAAKCSLLLRPPSRGEASPWLPVFVTHPVHHQQLATCLGPHGGSWWGHHPGSGE</sequence>
<organism evidence="1 2">
    <name type="scientific">Nomascus leucogenys</name>
    <name type="common">Northern white-cheeked gibbon</name>
    <name type="synonym">Hylobates leucogenys</name>
    <dbReference type="NCBI Taxonomy" id="61853"/>
    <lineage>
        <taxon>Eukaryota</taxon>
        <taxon>Metazoa</taxon>
        <taxon>Chordata</taxon>
        <taxon>Craniata</taxon>
        <taxon>Vertebrata</taxon>
        <taxon>Euteleostomi</taxon>
        <taxon>Mammalia</taxon>
        <taxon>Eutheria</taxon>
        <taxon>Euarchontoglires</taxon>
        <taxon>Primates</taxon>
        <taxon>Haplorrhini</taxon>
        <taxon>Catarrhini</taxon>
        <taxon>Hylobatidae</taxon>
        <taxon>Nomascus</taxon>
    </lineage>
</organism>
<reference evidence="1 2" key="1">
    <citation type="submission" date="2012-10" db="EMBL/GenBank/DDBJ databases">
        <authorList>
            <consortium name="Gibbon Genome Sequencing Consortium"/>
        </authorList>
    </citation>
    <scope>NUCLEOTIDE SEQUENCE [LARGE SCALE GENOMIC DNA]</scope>
</reference>
<name>A0A2I3HD47_NOMLE</name>
<accession>A0A2I3HD47</accession>
<reference evidence="1" key="3">
    <citation type="submission" date="2025-09" db="UniProtKB">
        <authorList>
            <consortium name="Ensembl"/>
        </authorList>
    </citation>
    <scope>IDENTIFICATION</scope>
</reference>
<dbReference type="OMA" id="RGKWRSW"/>
<proteinExistence type="predicted"/>
<dbReference type="GeneTree" id="ENSGT00860000136327"/>
<keyword evidence="2" id="KW-1185">Reference proteome</keyword>
<protein>
    <submittedName>
        <fullName evidence="1">Uncharacterized protein</fullName>
    </submittedName>
</protein>
<evidence type="ECO:0000313" key="2">
    <source>
        <dbReference type="Proteomes" id="UP000001073"/>
    </source>
</evidence>
<dbReference type="InParanoid" id="A0A2I3HD47"/>
<dbReference type="Ensembl" id="ENSNLET00000020767.2">
    <property type="protein sequence ID" value="ENSNLEP00000041386.1"/>
    <property type="gene ID" value="ENSNLEG00000016306.2"/>
</dbReference>
<dbReference type="Proteomes" id="UP000001073">
    <property type="component" value="Chromosome 22a"/>
</dbReference>
<evidence type="ECO:0000313" key="1">
    <source>
        <dbReference type="Ensembl" id="ENSNLEP00000041386.1"/>
    </source>
</evidence>
<dbReference type="EMBL" id="ADFV01093315">
    <property type="status" value="NOT_ANNOTATED_CDS"/>
    <property type="molecule type" value="Genomic_DNA"/>
</dbReference>
<reference evidence="1" key="2">
    <citation type="submission" date="2025-08" db="UniProtKB">
        <authorList>
            <consortium name="Ensembl"/>
        </authorList>
    </citation>
    <scope>IDENTIFICATION</scope>
</reference>